<evidence type="ECO:0000256" key="4">
    <source>
        <dbReference type="ARBA" id="ARBA00022679"/>
    </source>
</evidence>
<dbReference type="CDD" id="cd09273">
    <property type="entry name" value="RNase_HI_RT_Bel"/>
    <property type="match status" value="1"/>
</dbReference>
<dbReference type="InterPro" id="IPR043128">
    <property type="entry name" value="Rev_trsase/Diguanyl_cyclase"/>
</dbReference>
<keyword evidence="3" id="KW-1032">Host cell membrane</keyword>
<dbReference type="Pfam" id="PF17919">
    <property type="entry name" value="RT_RNaseH_2"/>
    <property type="match status" value="1"/>
</dbReference>
<feature type="compositionally biased region" description="Pro residues" evidence="16">
    <location>
        <begin position="224"/>
        <end position="234"/>
    </location>
</feature>
<feature type="domain" description="Reverse transcriptase" evidence="18">
    <location>
        <begin position="629"/>
        <end position="820"/>
    </location>
</feature>
<dbReference type="Pfam" id="PF02093">
    <property type="entry name" value="Gag_p30"/>
    <property type="match status" value="1"/>
</dbReference>
<keyword evidence="4" id="KW-0808">Transferase</keyword>
<dbReference type="InterPro" id="IPR000840">
    <property type="entry name" value="G_retro_matrix"/>
</dbReference>
<keyword evidence="13" id="KW-0695">RNA-directed DNA polymerase</keyword>
<dbReference type="PROSITE" id="PS50175">
    <property type="entry name" value="ASP_PROT_RETROV"/>
    <property type="match status" value="1"/>
</dbReference>
<keyword evidence="10" id="KW-1043">Host membrane</keyword>
<dbReference type="InterPro" id="IPR043502">
    <property type="entry name" value="DNA/RNA_pol_sf"/>
</dbReference>
<dbReference type="InterPro" id="IPR010999">
    <property type="entry name" value="Retrovr_matrix"/>
</dbReference>
<evidence type="ECO:0000259" key="17">
    <source>
        <dbReference type="PROSITE" id="PS50175"/>
    </source>
</evidence>
<dbReference type="GO" id="GO:0004523">
    <property type="term" value="F:RNA-DNA hybrid ribonuclease activity"/>
    <property type="evidence" value="ECO:0007669"/>
    <property type="project" value="InterPro"/>
</dbReference>
<keyword evidence="11" id="KW-0694">RNA-binding</keyword>
<dbReference type="InterPro" id="IPR036946">
    <property type="entry name" value="G_retro_matrix_sf"/>
</dbReference>
<comment type="similarity">
    <text evidence="2">Belongs to the beta type-B retroviral polymerase family. HERV class-II K(HML-2) pol subfamily.</text>
</comment>
<dbReference type="GO" id="GO:0006508">
    <property type="term" value="P:proteolysis"/>
    <property type="evidence" value="ECO:0007669"/>
    <property type="project" value="InterPro"/>
</dbReference>
<dbReference type="PROSITE" id="PS00141">
    <property type="entry name" value="ASP_PROTEASE"/>
    <property type="match status" value="1"/>
</dbReference>
<dbReference type="PROSITE" id="PS50878">
    <property type="entry name" value="RT_POL"/>
    <property type="match status" value="1"/>
</dbReference>
<dbReference type="EMBL" id="CAJHUB010000652">
    <property type="protein sequence ID" value="CAD7669081.1"/>
    <property type="molecule type" value="Genomic_DNA"/>
</dbReference>
<gene>
    <name evidence="20" type="ORF">NYPRO_LOCUS1875</name>
</gene>
<evidence type="ECO:0000256" key="16">
    <source>
        <dbReference type="SAM" id="MobiDB-lite"/>
    </source>
</evidence>
<dbReference type="AlphaFoldDB" id="A0A811Y4G7"/>
<dbReference type="Gene3D" id="1.10.375.10">
    <property type="entry name" value="Human Immunodeficiency Virus Type 1 Capsid Protein"/>
    <property type="match status" value="1"/>
</dbReference>
<feature type="compositionally biased region" description="Pro residues" evidence="16">
    <location>
        <begin position="173"/>
        <end position="190"/>
    </location>
</feature>
<dbReference type="InterPro" id="IPR051320">
    <property type="entry name" value="Viral_Replic_Matur_Polypro"/>
</dbReference>
<keyword evidence="7" id="KW-0378">Hydrolase</keyword>
<evidence type="ECO:0000313" key="21">
    <source>
        <dbReference type="Proteomes" id="UP000645828"/>
    </source>
</evidence>
<dbReference type="InterPro" id="IPR018061">
    <property type="entry name" value="Retropepsins"/>
</dbReference>
<evidence type="ECO:0000256" key="6">
    <source>
        <dbReference type="ARBA" id="ARBA00022771"/>
    </source>
</evidence>
<dbReference type="GO" id="GO:0006310">
    <property type="term" value="P:DNA recombination"/>
    <property type="evidence" value="ECO:0007669"/>
    <property type="project" value="UniProtKB-KW"/>
</dbReference>
<dbReference type="InterPro" id="IPR003036">
    <property type="entry name" value="Gag_P30"/>
</dbReference>
<keyword evidence="21" id="KW-1185">Reference proteome</keyword>
<accession>A0A811Y4G7</accession>
<dbReference type="FunFam" id="3.30.70.270:FF:000020">
    <property type="entry name" value="Transposon Tf2-6 polyprotein-like Protein"/>
    <property type="match status" value="1"/>
</dbReference>
<feature type="domain" description="Peptidase A2" evidence="17">
    <location>
        <begin position="449"/>
        <end position="519"/>
    </location>
</feature>
<comment type="subcellular location">
    <subcellularLocation>
        <location evidence="1">Host cell membrane</location>
    </subcellularLocation>
</comment>
<keyword evidence="12" id="KW-0229">DNA integration</keyword>
<organism evidence="20 21">
    <name type="scientific">Nyctereutes procyonoides</name>
    <name type="common">Raccoon dog</name>
    <name type="synonym">Canis procyonoides</name>
    <dbReference type="NCBI Taxonomy" id="34880"/>
    <lineage>
        <taxon>Eukaryota</taxon>
        <taxon>Metazoa</taxon>
        <taxon>Chordata</taxon>
        <taxon>Craniata</taxon>
        <taxon>Vertebrata</taxon>
        <taxon>Euteleostomi</taxon>
        <taxon>Mammalia</taxon>
        <taxon>Eutheria</taxon>
        <taxon>Laurasiatheria</taxon>
        <taxon>Carnivora</taxon>
        <taxon>Caniformia</taxon>
        <taxon>Canidae</taxon>
        <taxon>Nyctereutes</taxon>
    </lineage>
</organism>
<dbReference type="Pfam" id="PF01140">
    <property type="entry name" value="Gag_MA"/>
    <property type="match status" value="1"/>
</dbReference>
<evidence type="ECO:0000259" key="18">
    <source>
        <dbReference type="PROSITE" id="PS50878"/>
    </source>
</evidence>
<evidence type="ECO:0000256" key="12">
    <source>
        <dbReference type="ARBA" id="ARBA00022908"/>
    </source>
</evidence>
<keyword evidence="15" id="KW-0233">DNA recombination</keyword>
<dbReference type="Pfam" id="PF00077">
    <property type="entry name" value="RVP"/>
    <property type="match status" value="1"/>
</dbReference>
<dbReference type="SUPFAM" id="SSF56672">
    <property type="entry name" value="DNA/RNA polymerases"/>
    <property type="match status" value="1"/>
</dbReference>
<dbReference type="Gene3D" id="2.40.70.10">
    <property type="entry name" value="Acid Proteases"/>
    <property type="match status" value="1"/>
</dbReference>
<dbReference type="Gene3D" id="3.10.10.10">
    <property type="entry name" value="HIV Type 1 Reverse Transcriptase, subunit A, domain 1"/>
    <property type="match status" value="1"/>
</dbReference>
<keyword evidence="6" id="KW-0479">Metal-binding</keyword>
<dbReference type="InterPro" id="IPR041577">
    <property type="entry name" value="RT_RNaseH_2"/>
</dbReference>
<evidence type="ECO:0000256" key="14">
    <source>
        <dbReference type="ARBA" id="ARBA00023136"/>
    </source>
</evidence>
<dbReference type="GO" id="GO:0015074">
    <property type="term" value="P:DNA integration"/>
    <property type="evidence" value="ECO:0007669"/>
    <property type="project" value="UniProtKB-KW"/>
</dbReference>
<evidence type="ECO:0000256" key="8">
    <source>
        <dbReference type="ARBA" id="ARBA00022833"/>
    </source>
</evidence>
<evidence type="ECO:0000256" key="1">
    <source>
        <dbReference type="ARBA" id="ARBA00004165"/>
    </source>
</evidence>
<dbReference type="GO" id="GO:0008270">
    <property type="term" value="F:zinc ion binding"/>
    <property type="evidence" value="ECO:0007669"/>
    <property type="project" value="UniProtKB-KW"/>
</dbReference>
<dbReference type="GO" id="GO:0019068">
    <property type="term" value="P:virion assembly"/>
    <property type="evidence" value="ECO:0007669"/>
    <property type="project" value="InterPro"/>
</dbReference>
<evidence type="ECO:0000313" key="20">
    <source>
        <dbReference type="EMBL" id="CAD7669081.1"/>
    </source>
</evidence>
<dbReference type="GO" id="GO:0003964">
    <property type="term" value="F:RNA-directed DNA polymerase activity"/>
    <property type="evidence" value="ECO:0007669"/>
    <property type="project" value="UniProtKB-KW"/>
</dbReference>
<dbReference type="PANTHER" id="PTHR33064">
    <property type="entry name" value="POL PROTEIN"/>
    <property type="match status" value="1"/>
</dbReference>
<evidence type="ECO:0000256" key="11">
    <source>
        <dbReference type="ARBA" id="ARBA00022884"/>
    </source>
</evidence>
<dbReference type="Proteomes" id="UP000645828">
    <property type="component" value="Unassembled WGS sequence"/>
</dbReference>
<keyword evidence="5" id="KW-0548">Nucleotidyltransferase</keyword>
<dbReference type="InterPro" id="IPR001969">
    <property type="entry name" value="Aspartic_peptidase_AS"/>
</dbReference>
<dbReference type="PANTHER" id="PTHR33064:SF38">
    <property type="entry name" value="LRRGT00076-LIKE"/>
    <property type="match status" value="1"/>
</dbReference>
<feature type="domain" description="RNase H type-1" evidence="19">
    <location>
        <begin position="1064"/>
        <end position="1195"/>
    </location>
</feature>
<dbReference type="Gene3D" id="3.30.70.270">
    <property type="match status" value="2"/>
</dbReference>
<evidence type="ECO:0000256" key="3">
    <source>
        <dbReference type="ARBA" id="ARBA00022511"/>
    </source>
</evidence>
<protein>
    <submittedName>
        <fullName evidence="20">(raccoon dog) hypothetical protein</fullName>
    </submittedName>
</protein>
<evidence type="ECO:0000256" key="13">
    <source>
        <dbReference type="ARBA" id="ARBA00022918"/>
    </source>
</evidence>
<dbReference type="SUPFAM" id="SSF47943">
    <property type="entry name" value="Retrovirus capsid protein, N-terminal core domain"/>
    <property type="match status" value="1"/>
</dbReference>
<keyword evidence="14" id="KW-0472">Membrane</keyword>
<evidence type="ECO:0000256" key="7">
    <source>
        <dbReference type="ARBA" id="ARBA00022801"/>
    </source>
</evidence>
<keyword evidence="6" id="KW-0863">Zinc-finger</keyword>
<dbReference type="GO" id="GO:0003723">
    <property type="term" value="F:RNA binding"/>
    <property type="evidence" value="ECO:0007669"/>
    <property type="project" value="UniProtKB-KW"/>
</dbReference>
<dbReference type="Pfam" id="PF00078">
    <property type="entry name" value="RVT_1"/>
    <property type="match status" value="1"/>
</dbReference>
<dbReference type="PROSITE" id="PS50879">
    <property type="entry name" value="RNASE_H_1"/>
    <property type="match status" value="1"/>
</dbReference>
<sequence length="1195" mass="132484">MWCFPYFFKFTSLHILSNRGGWHFAAGPSQSARVMLTPSGRTANDQIPVVRVRLFVPCFSSFPVLLLTAHPFSTPMGQTVTTPLSLTLDHWKEVAGRAHNLSVEVRRRRWVTFCSSEWPAFNVGWPRNGTFNIDIILQVKALVFQPGPNGHLDQVPIHPPWIKCFIPSQGGPGPRPSLPPCHTPPIPRPSSPSTLCPLKFPESKPKEPPVLPGDQDSLLLLDSSPPPYAQPPTPRSEAPTSPSAPSAPSPDSTGAEGQPLASPPLASRLRFRRERGGESEDVWTSQAFPLRSVGGQMQYWPFSASDLYNWKTHNPSFSRDPQALTGLIESILLTHQPTWDDRQQLQQTLLTTEERQRVYLEARKNVPGADGRPTQLPNEIEDVFPLVRPTWDYDTVAGRERLRLYRQVLLAGLKGAGRRPTNLAKIRGVRARNPPPEPRITLKVGGQPVTFLVDTGAQHSVLTEAKGPLSSKTSWVQGATGGKLYRWTTERKVHLSTGQVTHSCLLVPDCPYPLLGRDLLSKVGAQIHFQQKGATITGAGGQPLQVLTLRLEDEHRLHEDSPPSVQPLDSEWLTNYPQVWVETAGMGLAVNQPPIIINLKPSATPISIRQYPMSKEAKEGIRPHTQRLLQLGILIPCQSPWNTPLLPVKKPGTGDYRPVQDLREVNWRTEDIHPTVPNPYNLLSTLPPSHVWYTVLDLKDAFFCLRLSSQSQPIFAFEWKDPETGFSGQLTWTRLPQGFKNSPTLFDEALHRDLADFRVGHPDLVLLQYVDDLLLAARTEQDCVKGTGALLERLGEMGYRASAKKAQIGQRQVSYLGYLLEGGQRWLTESRKKAVALIPAPTNAKGLREFLGSAGFCRLWIPGFAEMAAPLYPLTKSNTPYHWGKEQQLAFDKIKRALLTAPALSLPDVTKPFTLYVDEHNGIAKGVLTQKLGPWKRPVAYFSKKLDSVAAGWPPCLRIIAAMAVLVKDSDKLTFGQPLPVVAPHAVETVICQPPDRWLSNARVTHYQAMLLNSERIQFGTATSLNPATLLPETESPSLVMHDCHQILAEVHGTRGDLTDQPLPDAEATWYTDGSSFLRNGERKAGAAVVDGKAVIWASALEPGTSAQRAELIALTQALRKAKDKKVNIYTDSRYAFATAHVHGEIYRRRGLLTSAELQTAVDEDLRTLEQSVSKLEQSLPSLSEVALHNRRGLD</sequence>
<dbReference type="InterPro" id="IPR036397">
    <property type="entry name" value="RNaseH_sf"/>
</dbReference>
<feature type="compositionally biased region" description="Low complexity" evidence="16">
    <location>
        <begin position="212"/>
        <end position="223"/>
    </location>
</feature>
<dbReference type="SUPFAM" id="SSF50630">
    <property type="entry name" value="Acid proteases"/>
    <property type="match status" value="1"/>
</dbReference>
<dbReference type="InterPro" id="IPR000477">
    <property type="entry name" value="RT_dom"/>
</dbReference>
<dbReference type="SUPFAM" id="SSF53098">
    <property type="entry name" value="Ribonuclease H-like"/>
    <property type="match status" value="1"/>
</dbReference>
<evidence type="ECO:0000256" key="2">
    <source>
        <dbReference type="ARBA" id="ARBA00010879"/>
    </source>
</evidence>
<evidence type="ECO:0000256" key="15">
    <source>
        <dbReference type="ARBA" id="ARBA00023172"/>
    </source>
</evidence>
<keyword evidence="9" id="KW-0460">Magnesium</keyword>
<dbReference type="CDD" id="cd03715">
    <property type="entry name" value="RT_ZFREV_like"/>
    <property type="match status" value="1"/>
</dbReference>
<dbReference type="SUPFAM" id="SSF47836">
    <property type="entry name" value="Retroviral matrix proteins"/>
    <property type="match status" value="1"/>
</dbReference>
<dbReference type="Gene3D" id="3.30.420.10">
    <property type="entry name" value="Ribonuclease H-like superfamily/Ribonuclease H"/>
    <property type="match status" value="1"/>
</dbReference>
<reference evidence="20" key="1">
    <citation type="submission" date="2020-12" db="EMBL/GenBank/DDBJ databases">
        <authorList>
            <consortium name="Molecular Ecology Group"/>
        </authorList>
    </citation>
    <scope>NUCLEOTIDE SEQUENCE</scope>
    <source>
        <strain evidence="20">TBG_1078</strain>
    </source>
</reference>
<dbReference type="CDD" id="cd06095">
    <property type="entry name" value="RP_RTVL_H_like"/>
    <property type="match status" value="1"/>
</dbReference>
<keyword evidence="8" id="KW-0862">Zinc</keyword>
<proteinExistence type="inferred from homology"/>
<comment type="caution">
    <text evidence="20">The sequence shown here is derived from an EMBL/GenBank/DDBJ whole genome shotgun (WGS) entry which is preliminary data.</text>
</comment>
<name>A0A811Y4G7_NYCPR</name>
<dbReference type="InterPro" id="IPR021109">
    <property type="entry name" value="Peptidase_aspartic_dom_sf"/>
</dbReference>
<feature type="region of interest" description="Disordered" evidence="16">
    <location>
        <begin position="166"/>
        <end position="266"/>
    </location>
</feature>
<dbReference type="InterPro" id="IPR002156">
    <property type="entry name" value="RNaseH_domain"/>
</dbReference>
<evidence type="ECO:0000259" key="19">
    <source>
        <dbReference type="PROSITE" id="PS50879"/>
    </source>
</evidence>
<dbReference type="InterPro" id="IPR001995">
    <property type="entry name" value="Peptidase_A2_cat"/>
</dbReference>
<dbReference type="Pfam" id="PF00075">
    <property type="entry name" value="RNase_H"/>
    <property type="match status" value="1"/>
</dbReference>
<dbReference type="Gene3D" id="3.10.20.370">
    <property type="match status" value="1"/>
</dbReference>
<dbReference type="GO" id="GO:0004190">
    <property type="term" value="F:aspartic-type endopeptidase activity"/>
    <property type="evidence" value="ECO:0007669"/>
    <property type="project" value="InterPro"/>
</dbReference>
<dbReference type="InterPro" id="IPR008919">
    <property type="entry name" value="Retrov_capsid_N"/>
</dbReference>
<dbReference type="InterPro" id="IPR012337">
    <property type="entry name" value="RNaseH-like_sf"/>
</dbReference>
<dbReference type="Gene3D" id="1.10.150.180">
    <property type="entry name" value="Gamma-retroviral matrix domain"/>
    <property type="match status" value="1"/>
</dbReference>
<evidence type="ECO:0000256" key="5">
    <source>
        <dbReference type="ARBA" id="ARBA00022695"/>
    </source>
</evidence>
<feature type="compositionally biased region" description="Low complexity" evidence="16">
    <location>
        <begin position="235"/>
        <end position="253"/>
    </location>
</feature>
<evidence type="ECO:0000256" key="10">
    <source>
        <dbReference type="ARBA" id="ARBA00022870"/>
    </source>
</evidence>
<evidence type="ECO:0000256" key="9">
    <source>
        <dbReference type="ARBA" id="ARBA00022842"/>
    </source>
</evidence>